<protein>
    <submittedName>
        <fullName evidence="1">Uncharacterized protein</fullName>
    </submittedName>
</protein>
<evidence type="ECO:0000313" key="1">
    <source>
        <dbReference type="EMBL" id="SIR93637.1"/>
    </source>
</evidence>
<accession>A0A1N7EZZ7</accession>
<organism evidence="1 2">
    <name type="scientific">Haladaptatus litoreus</name>
    <dbReference type="NCBI Taxonomy" id="553468"/>
    <lineage>
        <taxon>Archaea</taxon>
        <taxon>Methanobacteriati</taxon>
        <taxon>Methanobacteriota</taxon>
        <taxon>Stenosarchaea group</taxon>
        <taxon>Halobacteria</taxon>
        <taxon>Halobacteriales</taxon>
        <taxon>Haladaptataceae</taxon>
        <taxon>Haladaptatus</taxon>
    </lineage>
</organism>
<evidence type="ECO:0000313" key="2">
    <source>
        <dbReference type="Proteomes" id="UP000186914"/>
    </source>
</evidence>
<sequence length="31" mass="3211">MILLSKIIKSAQAAELVENLEGEGTPPTVSA</sequence>
<dbReference type="AlphaFoldDB" id="A0A1N7EZZ7"/>
<keyword evidence="2" id="KW-1185">Reference proteome</keyword>
<reference evidence="2" key="1">
    <citation type="submission" date="2017-01" db="EMBL/GenBank/DDBJ databases">
        <authorList>
            <person name="Varghese N."/>
            <person name="Submissions S."/>
        </authorList>
    </citation>
    <scope>NUCLEOTIDE SEQUENCE [LARGE SCALE GENOMIC DNA]</scope>
    <source>
        <strain evidence="2">CGMCC 1.7737</strain>
    </source>
</reference>
<gene>
    <name evidence="1" type="ORF">SAMN05421858_4676</name>
</gene>
<dbReference type="EMBL" id="FTNO01000007">
    <property type="protein sequence ID" value="SIR93637.1"/>
    <property type="molecule type" value="Genomic_DNA"/>
</dbReference>
<name>A0A1N7EZZ7_9EURY</name>
<proteinExistence type="predicted"/>
<dbReference type="Proteomes" id="UP000186914">
    <property type="component" value="Unassembled WGS sequence"/>
</dbReference>